<dbReference type="Pfam" id="PF12519">
    <property type="entry name" value="MDM10"/>
    <property type="match status" value="1"/>
</dbReference>
<dbReference type="GO" id="GO:0051654">
    <property type="term" value="P:establishment of mitochondrion localization"/>
    <property type="evidence" value="ECO:0007669"/>
    <property type="project" value="TreeGrafter"/>
</dbReference>
<reference evidence="8 9" key="1">
    <citation type="submission" date="2013-07" db="EMBL/GenBank/DDBJ databases">
        <title>The Genome Sequence of Kwoniella mangroviensis CBS10435.</title>
        <authorList>
            <consortium name="The Broad Institute Genome Sequencing Platform"/>
            <person name="Cuomo C."/>
            <person name="Litvintseva A."/>
            <person name="Chen Y."/>
            <person name="Heitman J."/>
            <person name="Sun S."/>
            <person name="Springer D."/>
            <person name="Dromer F."/>
            <person name="Young S.K."/>
            <person name="Zeng Q."/>
            <person name="Gargeya S."/>
            <person name="Fitzgerald M."/>
            <person name="Abouelleil A."/>
            <person name="Alvarado L."/>
            <person name="Berlin A.M."/>
            <person name="Chapman S.B."/>
            <person name="Dewar J."/>
            <person name="Goldberg J."/>
            <person name="Griggs A."/>
            <person name="Gujja S."/>
            <person name="Hansen M."/>
            <person name="Howarth C."/>
            <person name="Imamovic A."/>
            <person name="Larimer J."/>
            <person name="McCowan C."/>
            <person name="Murphy C."/>
            <person name="Pearson M."/>
            <person name="Priest M."/>
            <person name="Roberts A."/>
            <person name="Saif S."/>
            <person name="Shea T."/>
            <person name="Sykes S."/>
            <person name="Wortman J."/>
            <person name="Nusbaum C."/>
            <person name="Birren B."/>
        </authorList>
    </citation>
    <scope>NUCLEOTIDE SEQUENCE [LARGE SCALE GENOMIC DNA]</scope>
    <source>
        <strain evidence="8 9">CBS 10435</strain>
    </source>
</reference>
<dbReference type="STRING" id="1331196.A0A1B9IN19"/>
<evidence type="ECO:0000256" key="6">
    <source>
        <dbReference type="HAMAP-Rule" id="MF_03102"/>
    </source>
</evidence>
<dbReference type="GO" id="GO:0015914">
    <property type="term" value="P:phospholipid transport"/>
    <property type="evidence" value="ECO:0007669"/>
    <property type="project" value="TreeGrafter"/>
</dbReference>
<accession>A0A1B9IN19</accession>
<dbReference type="GO" id="GO:0001401">
    <property type="term" value="C:SAM complex"/>
    <property type="evidence" value="ECO:0007669"/>
    <property type="project" value="TreeGrafter"/>
</dbReference>
<dbReference type="HAMAP" id="MF_03102">
    <property type="entry name" value="Mdm10"/>
    <property type="match status" value="1"/>
</dbReference>
<sequence>MIGFSNFILRNYYNAIGWNEDNLYSSITRSSSSLLDFQVPQSLILQLANAPTPIFFNSYALDALPQLNGSIQYITTSEPLEQIGPSRSIRFKDVVERFQVFPPPKRPLAKDEVWLAGKRIEGRDYLLYSRLHLPSLHLSGLATTRLTPTLQAHLAFLSQPASPAATRPASPNTPPSHSRNILLSLQHDTGRYSGEYTYSAQDGMFGIRGLYNFGWQSADIRNLIYNQSTPSGGVITVVKKETEQDGKRIDEEEMMEGGLKGRFSAGGEVYFSAKQRSFGISSGLRFTTLPQSPNGPPASPPTTLTLLYNPLIGFLSSAYSAQVSPTVALSTRFGVNVYSYESDLAIGGEWWIGRRRGKRDITQQSSASSPFRSKSIGQDGELDGEVPTKAAEERISQFESWREASLRPAEQTVETIQDGPLNVTEIKTRAGTEQTDVPNSDEVEAIDDRDGVLKARLSGNWSIALLYEARIRKCLVSVGIVSDLASRQRPIRSVGVEVQYFS</sequence>
<dbReference type="GO" id="GO:1990456">
    <property type="term" value="P:mitochondrion-endoplasmic reticulum membrane tethering"/>
    <property type="evidence" value="ECO:0007669"/>
    <property type="project" value="UniProtKB-UniRule"/>
</dbReference>
<keyword evidence="3 6" id="KW-1000">Mitochondrion outer membrane</keyword>
<evidence type="ECO:0000256" key="7">
    <source>
        <dbReference type="SAM" id="MobiDB-lite"/>
    </source>
</evidence>
<keyword evidence="4 6" id="KW-0496">Mitochondrion</keyword>
<dbReference type="PANTHER" id="PTHR28035:SF1">
    <property type="entry name" value="MITOCHONDRIAL DISTRIBUTION AND MORPHOLOGY PROTEIN 10"/>
    <property type="match status" value="1"/>
</dbReference>
<feature type="compositionally biased region" description="Polar residues" evidence="7">
    <location>
        <begin position="362"/>
        <end position="376"/>
    </location>
</feature>
<dbReference type="AlphaFoldDB" id="A0A1B9IN19"/>
<dbReference type="PANTHER" id="PTHR28035">
    <property type="entry name" value="MITOCHONDRIAL DISTRIBUTION AND MORPHOLOGY PROTEIN 10"/>
    <property type="match status" value="1"/>
</dbReference>
<gene>
    <name evidence="6" type="primary">MDM10</name>
    <name evidence="8" type="ORF">L486_05825</name>
</gene>
<dbReference type="GO" id="GO:0070096">
    <property type="term" value="P:mitochondrial outer membrane translocase complex assembly"/>
    <property type="evidence" value="ECO:0007669"/>
    <property type="project" value="UniProtKB-UniRule"/>
</dbReference>
<keyword evidence="1 6" id="KW-1134">Transmembrane beta strand</keyword>
<dbReference type="EMBL" id="KI669464">
    <property type="protein sequence ID" value="OCF56969.1"/>
    <property type="molecule type" value="Genomic_DNA"/>
</dbReference>
<evidence type="ECO:0000313" key="9">
    <source>
        <dbReference type="Proteomes" id="UP000092583"/>
    </source>
</evidence>
<proteinExistence type="inferred from homology"/>
<comment type="subunit">
    <text evidence="6">Component of the ER-mitochondria encounter structure (ERMES) or MDM complex, composed of MMM1, MDM10, MDM12 and MDM34. Associates with the mitochondrial outer membrane sorting assembly machinery SAM(core) complex.</text>
</comment>
<evidence type="ECO:0000256" key="3">
    <source>
        <dbReference type="ARBA" id="ARBA00022787"/>
    </source>
</evidence>
<protein>
    <recommendedName>
        <fullName evidence="6">Mitochondrial distribution and morphology protein 10</fullName>
    </recommendedName>
    <alternativeName>
        <fullName evidence="6">Mitochondrial inheritance component MDM10</fullName>
    </alternativeName>
</protein>
<feature type="region of interest" description="Disordered" evidence="7">
    <location>
        <begin position="361"/>
        <end position="388"/>
    </location>
</feature>
<name>A0A1B9IN19_9TREE</name>
<evidence type="ECO:0000256" key="2">
    <source>
        <dbReference type="ARBA" id="ARBA00022692"/>
    </source>
</evidence>
<comment type="similarity">
    <text evidence="6">Belongs to the MDM10 family.</text>
</comment>
<evidence type="ECO:0000313" key="8">
    <source>
        <dbReference type="EMBL" id="OCF56969.1"/>
    </source>
</evidence>
<organism evidence="8 9">
    <name type="scientific">Kwoniella mangroviensis CBS 10435</name>
    <dbReference type="NCBI Taxonomy" id="1331196"/>
    <lineage>
        <taxon>Eukaryota</taxon>
        <taxon>Fungi</taxon>
        <taxon>Dikarya</taxon>
        <taxon>Basidiomycota</taxon>
        <taxon>Agaricomycotina</taxon>
        <taxon>Tremellomycetes</taxon>
        <taxon>Tremellales</taxon>
        <taxon>Cryptococcaceae</taxon>
        <taxon>Kwoniella</taxon>
    </lineage>
</organism>
<comment type="function">
    <text evidence="6">Component of the ERMES/MDM complex, which serves as a molecular tether to connect the endoplasmic reticulum and mitochondria. Components of this complex are involved in the control of mitochondrial shape and protein biogenesis and may function in phospholipid exchange. MDM10 is involved in the late assembly steps of the general translocase of the mitochondrial outer membrane (TOM complex). Functions in the TOM40-specific route of the assembly of outer membrane beta-barrel proteins, including the association of TOM40 with the receptor TOM22 and small TOM proteins. Can associate with the SAM(core) complex as well as the MDM12-MMM1 complex, both involved in late steps of the major beta-barrel assembly pathway, that is responsible for biogenesis of all outer membrane beta-barrel proteins. May act as a switch that shuttles between both complexes and channels precursor proteins into the TOM40-specific pathway. Plays a role in mitochondrial morphology and in the inheritance of mitochondria.</text>
</comment>
<evidence type="ECO:0000256" key="1">
    <source>
        <dbReference type="ARBA" id="ARBA00022452"/>
    </source>
</evidence>
<keyword evidence="2 6" id="KW-0812">Transmembrane</keyword>
<dbReference type="GO" id="GO:0045040">
    <property type="term" value="P:protein insertion into mitochondrial outer membrane"/>
    <property type="evidence" value="ECO:0007669"/>
    <property type="project" value="UniProtKB-UniRule"/>
</dbReference>
<evidence type="ECO:0000256" key="4">
    <source>
        <dbReference type="ARBA" id="ARBA00023128"/>
    </source>
</evidence>
<keyword evidence="5 6" id="KW-0472">Membrane</keyword>
<dbReference type="InterPro" id="IPR027539">
    <property type="entry name" value="Mdm10"/>
</dbReference>
<evidence type="ECO:0000256" key="5">
    <source>
        <dbReference type="ARBA" id="ARBA00023136"/>
    </source>
</evidence>
<dbReference type="Proteomes" id="UP000092583">
    <property type="component" value="Unassembled WGS sequence"/>
</dbReference>
<reference evidence="9" key="2">
    <citation type="submission" date="2013-12" db="EMBL/GenBank/DDBJ databases">
        <title>Evolution of pathogenesis and genome organization in the Tremellales.</title>
        <authorList>
            <person name="Cuomo C."/>
            <person name="Litvintseva A."/>
            <person name="Heitman J."/>
            <person name="Chen Y."/>
            <person name="Sun S."/>
            <person name="Springer D."/>
            <person name="Dromer F."/>
            <person name="Young S."/>
            <person name="Zeng Q."/>
            <person name="Chapman S."/>
            <person name="Gujja S."/>
            <person name="Saif S."/>
            <person name="Birren B."/>
        </authorList>
    </citation>
    <scope>NUCLEOTIDE SEQUENCE [LARGE SCALE GENOMIC DNA]</scope>
    <source>
        <strain evidence="9">CBS 10435</strain>
    </source>
</reference>
<comment type="domain">
    <text evidence="6">Lacks alpha-helical transmembrane segments, suggesting that it resides in the membrane via beta-sheet conformations similar to those predicted for other outer membrane proteins and porin.</text>
</comment>
<comment type="subcellular location">
    <subcellularLocation>
        <location evidence="6">Mitochondrion outer membrane</location>
        <topology evidence="6">Multi-pass membrane protein</topology>
    </subcellularLocation>
    <text evidence="6">The ERMES/MDM complex localizes to a few discrete foci (around 10 per single cell), that represent mitochondria-endoplasmic reticulum junctions. These foci are often found next to mtDNA nucleoids.</text>
</comment>
<dbReference type="OrthoDB" id="2103793at2759"/>
<dbReference type="GO" id="GO:0032865">
    <property type="term" value="C:ERMES complex"/>
    <property type="evidence" value="ECO:0007669"/>
    <property type="project" value="UniProtKB-UniRule"/>
</dbReference>
<keyword evidence="9" id="KW-1185">Reference proteome</keyword>